<sequence>MAVGKGVGVGESVGDAAGVGDRLTVGVTARVGAEVFVGAPGVLEACAGATVAVTVGSPEVGDIAGVSVCPFTFSGRNNTRLRIKITAGIFNKLINIQTD</sequence>
<accession>A0A1F5Z6L5</accession>
<evidence type="ECO:0000313" key="2">
    <source>
        <dbReference type="Proteomes" id="UP000177354"/>
    </source>
</evidence>
<evidence type="ECO:0000313" key="1">
    <source>
        <dbReference type="EMBL" id="OGG08070.1"/>
    </source>
</evidence>
<organism evidence="1 2">
    <name type="scientific">Candidatus Gottesmanbacteria bacterium RIFCSPHIGHO2_01_FULL_40_15</name>
    <dbReference type="NCBI Taxonomy" id="1798376"/>
    <lineage>
        <taxon>Bacteria</taxon>
        <taxon>Candidatus Gottesmaniibacteriota</taxon>
    </lineage>
</organism>
<dbReference type="Proteomes" id="UP000177354">
    <property type="component" value="Unassembled WGS sequence"/>
</dbReference>
<name>A0A1F5Z6L5_9BACT</name>
<proteinExistence type="predicted"/>
<comment type="caution">
    <text evidence="1">The sequence shown here is derived from an EMBL/GenBank/DDBJ whole genome shotgun (WGS) entry which is preliminary data.</text>
</comment>
<dbReference type="EMBL" id="MFJF01000005">
    <property type="protein sequence ID" value="OGG08070.1"/>
    <property type="molecule type" value="Genomic_DNA"/>
</dbReference>
<reference evidence="1 2" key="1">
    <citation type="journal article" date="2016" name="Nat. Commun.">
        <title>Thousands of microbial genomes shed light on interconnected biogeochemical processes in an aquifer system.</title>
        <authorList>
            <person name="Anantharaman K."/>
            <person name="Brown C.T."/>
            <person name="Hug L.A."/>
            <person name="Sharon I."/>
            <person name="Castelle C.J."/>
            <person name="Probst A.J."/>
            <person name="Thomas B.C."/>
            <person name="Singh A."/>
            <person name="Wilkins M.J."/>
            <person name="Karaoz U."/>
            <person name="Brodie E.L."/>
            <person name="Williams K.H."/>
            <person name="Hubbard S.S."/>
            <person name="Banfield J.F."/>
        </authorList>
    </citation>
    <scope>NUCLEOTIDE SEQUENCE [LARGE SCALE GENOMIC DNA]</scope>
</reference>
<protein>
    <submittedName>
        <fullName evidence="1">Uncharacterized protein</fullName>
    </submittedName>
</protein>
<gene>
    <name evidence="1" type="ORF">A2777_01650</name>
</gene>
<dbReference type="AlphaFoldDB" id="A0A1F5Z6L5"/>